<dbReference type="PROSITE" id="PS51782">
    <property type="entry name" value="LYSM"/>
    <property type="match status" value="1"/>
</dbReference>
<dbReference type="CDD" id="cd00118">
    <property type="entry name" value="LysM"/>
    <property type="match status" value="1"/>
</dbReference>
<feature type="region of interest" description="Disordered" evidence="1">
    <location>
        <begin position="21"/>
        <end position="46"/>
    </location>
</feature>
<dbReference type="AlphaFoldDB" id="A0AAE5NJ97"/>
<feature type="compositionally biased region" description="Low complexity" evidence="1">
    <location>
        <begin position="68"/>
        <end position="81"/>
    </location>
</feature>
<keyword evidence="2" id="KW-1133">Transmembrane helix</keyword>
<dbReference type="Proteomes" id="UP000216195">
    <property type="component" value="Unassembled WGS sequence"/>
</dbReference>
<keyword evidence="2" id="KW-0472">Membrane</keyword>
<dbReference type="Gene3D" id="3.10.350.10">
    <property type="entry name" value="LysM domain"/>
    <property type="match status" value="1"/>
</dbReference>
<accession>A0AAE5NJ97</accession>
<dbReference type="InterPro" id="IPR036779">
    <property type="entry name" value="LysM_dom_sf"/>
</dbReference>
<name>A0AAE5NJ97_9MICC</name>
<comment type="caution">
    <text evidence="4">The sequence shown here is derived from an EMBL/GenBank/DDBJ whole genome shotgun (WGS) entry which is preliminary data.</text>
</comment>
<dbReference type="SMART" id="SM00257">
    <property type="entry name" value="LysM"/>
    <property type="match status" value="1"/>
</dbReference>
<evidence type="ECO:0000259" key="3">
    <source>
        <dbReference type="PROSITE" id="PS51782"/>
    </source>
</evidence>
<feature type="transmembrane region" description="Helical" evidence="2">
    <location>
        <begin position="121"/>
        <end position="143"/>
    </location>
</feature>
<dbReference type="Pfam" id="PF01476">
    <property type="entry name" value="LysM"/>
    <property type="match status" value="1"/>
</dbReference>
<proteinExistence type="predicted"/>
<feature type="region of interest" description="Disordered" evidence="1">
    <location>
        <begin position="67"/>
        <end position="92"/>
    </location>
</feature>
<gene>
    <name evidence="4" type="ORF">B8W87_01535</name>
</gene>
<dbReference type="SUPFAM" id="SSF54106">
    <property type="entry name" value="LysM domain"/>
    <property type="match status" value="1"/>
</dbReference>
<evidence type="ECO:0000313" key="4">
    <source>
        <dbReference type="EMBL" id="PAK87032.1"/>
    </source>
</evidence>
<dbReference type="EMBL" id="NCWU01000001">
    <property type="protein sequence ID" value="PAK87032.1"/>
    <property type="molecule type" value="Genomic_DNA"/>
</dbReference>
<reference evidence="4 5" key="1">
    <citation type="submission" date="2017-04" db="EMBL/GenBank/DDBJ databases">
        <title>Kefir bacterial isolates.</title>
        <authorList>
            <person name="Kim Y."/>
            <person name="Blasche S."/>
            <person name="Patil K.R."/>
        </authorList>
    </citation>
    <scope>NUCLEOTIDE SEQUENCE [LARGE SCALE GENOMIC DNA]</scope>
    <source>
        <strain evidence="4 5">OG2-1</strain>
    </source>
</reference>
<sequence length="213" mass="23138">MATAASSSRIPAGLTVIHPARVRQGSYRARTHYASPSRSRVPHPHPRLTFPQVQAVYETSFSATPQKVNVTSSSQTQQSVNGKTSSGQRRVPEKLKGVSVVNKRNPSLFTRAMHRSRALKNWVFGIPLITLAALVVLGALILISPHTANAGNNSQGAGTRYVTVQSGDTLWDIAQEVDPKTDPRDTMVQISKLNDLQGSTVKVGQRLEVPNVR</sequence>
<protein>
    <submittedName>
        <fullName evidence="4">Peptidoglycan-binding protein LysM</fullName>
    </submittedName>
</protein>
<organism evidence="4 5">
    <name type="scientific">Rothia dentocariosa</name>
    <dbReference type="NCBI Taxonomy" id="2047"/>
    <lineage>
        <taxon>Bacteria</taxon>
        <taxon>Bacillati</taxon>
        <taxon>Actinomycetota</taxon>
        <taxon>Actinomycetes</taxon>
        <taxon>Micrococcales</taxon>
        <taxon>Micrococcaceae</taxon>
        <taxon>Rothia</taxon>
    </lineage>
</organism>
<dbReference type="InterPro" id="IPR018392">
    <property type="entry name" value="LysM"/>
</dbReference>
<keyword evidence="2" id="KW-0812">Transmembrane</keyword>
<dbReference type="RefSeq" id="WP_095343036.1">
    <property type="nucleotide sequence ID" value="NZ_CP079201.1"/>
</dbReference>
<feature type="domain" description="LysM" evidence="3">
    <location>
        <begin position="160"/>
        <end position="209"/>
    </location>
</feature>
<evidence type="ECO:0000256" key="1">
    <source>
        <dbReference type="SAM" id="MobiDB-lite"/>
    </source>
</evidence>
<evidence type="ECO:0000313" key="5">
    <source>
        <dbReference type="Proteomes" id="UP000216195"/>
    </source>
</evidence>
<evidence type="ECO:0000256" key="2">
    <source>
        <dbReference type="SAM" id="Phobius"/>
    </source>
</evidence>